<keyword evidence="3" id="KW-1185">Reference proteome</keyword>
<evidence type="ECO:0000313" key="2">
    <source>
        <dbReference type="EMBL" id="CEP12191.1"/>
    </source>
</evidence>
<accession>A0A0B7N1M5</accession>
<dbReference type="EMBL" id="LN727569">
    <property type="protein sequence ID" value="CEP12191.1"/>
    <property type="molecule type" value="Genomic_DNA"/>
</dbReference>
<proteinExistence type="predicted"/>
<reference evidence="2 3" key="1">
    <citation type="submission" date="2014-09" db="EMBL/GenBank/DDBJ databases">
        <authorList>
            <person name="Ellenberger Sabrina"/>
        </authorList>
    </citation>
    <scope>NUCLEOTIDE SEQUENCE [LARGE SCALE GENOMIC DNA]</scope>
    <source>
        <strain evidence="2 3">CBS 412.66</strain>
    </source>
</reference>
<feature type="compositionally biased region" description="Acidic residues" evidence="1">
    <location>
        <begin position="89"/>
        <end position="99"/>
    </location>
</feature>
<evidence type="ECO:0000256" key="1">
    <source>
        <dbReference type="SAM" id="MobiDB-lite"/>
    </source>
</evidence>
<feature type="compositionally biased region" description="Low complexity" evidence="1">
    <location>
        <begin position="100"/>
        <end position="119"/>
    </location>
</feature>
<name>A0A0B7N1M5_9FUNG</name>
<gene>
    <name evidence="2" type="primary">PARPA_06124.1 scaffold 21287</name>
</gene>
<protein>
    <submittedName>
        <fullName evidence="2">Uncharacterized protein</fullName>
    </submittedName>
</protein>
<dbReference type="Proteomes" id="UP000054107">
    <property type="component" value="Unassembled WGS sequence"/>
</dbReference>
<dbReference type="AlphaFoldDB" id="A0A0B7N1M5"/>
<sequence length="141" mass="16219">MGRHCKHDAFNSLSKQSTFKECTVGLQQYSAKFYKYYSTTDAKKEFLEVFKEEDRKRRKERSYANAQDEVEIATNKMVSKEAKRLGQMAEDERDSDIPDSQESVKTSTSEESSSSTLTTNYHPLRTLNYDLVESSVSSDNI</sequence>
<feature type="region of interest" description="Disordered" evidence="1">
    <location>
        <begin position="56"/>
        <end position="124"/>
    </location>
</feature>
<evidence type="ECO:0000313" key="3">
    <source>
        <dbReference type="Proteomes" id="UP000054107"/>
    </source>
</evidence>
<organism evidence="2 3">
    <name type="scientific">Parasitella parasitica</name>
    <dbReference type="NCBI Taxonomy" id="35722"/>
    <lineage>
        <taxon>Eukaryota</taxon>
        <taxon>Fungi</taxon>
        <taxon>Fungi incertae sedis</taxon>
        <taxon>Mucoromycota</taxon>
        <taxon>Mucoromycotina</taxon>
        <taxon>Mucoromycetes</taxon>
        <taxon>Mucorales</taxon>
        <taxon>Mucorineae</taxon>
        <taxon>Mucoraceae</taxon>
        <taxon>Parasitella</taxon>
    </lineage>
</organism>